<keyword evidence="2" id="KW-1185">Reference proteome</keyword>
<reference evidence="1 2" key="1">
    <citation type="submission" date="2021-07" db="EMBL/GenBank/DDBJ databases">
        <title>The Aristolochia fimbriata genome: insights into angiosperm evolution, floral development and chemical biosynthesis.</title>
        <authorList>
            <person name="Jiao Y."/>
        </authorList>
    </citation>
    <scope>NUCLEOTIDE SEQUENCE [LARGE SCALE GENOMIC DNA]</scope>
    <source>
        <strain evidence="1">IBCAS-2021</strain>
        <tissue evidence="1">Leaf</tissue>
    </source>
</reference>
<comment type="caution">
    <text evidence="1">The sequence shown here is derived from an EMBL/GenBank/DDBJ whole genome shotgun (WGS) entry which is preliminary data.</text>
</comment>
<evidence type="ECO:0000313" key="2">
    <source>
        <dbReference type="Proteomes" id="UP000825729"/>
    </source>
</evidence>
<sequence>MARSRHFTQNSNKRWYFQLSGGVGIFSSLEVLRNIGISICLLVLYEVVRDLHVKRGIFTFAMSLSLRPSDTDRLLPNSGIFSSLEVLRNIGISIFLLVLYEVVRYFHVKRGIFTSALSLSLRPSDTDRLVPNSSNMRNIGISIFLLVLYEVVRYFHVKRGIFTSALSLSLRPSDTDRLLPNSSNMVFSALWRCWYFLVIGV</sequence>
<dbReference type="AlphaFoldDB" id="A0AAV7F281"/>
<proteinExistence type="predicted"/>
<name>A0AAV7F281_ARIFI</name>
<gene>
    <name evidence="1" type="ORF">H6P81_007369</name>
</gene>
<evidence type="ECO:0000313" key="1">
    <source>
        <dbReference type="EMBL" id="KAG9454465.1"/>
    </source>
</evidence>
<dbReference type="EMBL" id="JAINDJ010000003">
    <property type="protein sequence ID" value="KAG9454465.1"/>
    <property type="molecule type" value="Genomic_DNA"/>
</dbReference>
<protein>
    <submittedName>
        <fullName evidence="1">Uncharacterized protein</fullName>
    </submittedName>
</protein>
<organism evidence="1 2">
    <name type="scientific">Aristolochia fimbriata</name>
    <name type="common">White veined hardy Dutchman's pipe vine</name>
    <dbReference type="NCBI Taxonomy" id="158543"/>
    <lineage>
        <taxon>Eukaryota</taxon>
        <taxon>Viridiplantae</taxon>
        <taxon>Streptophyta</taxon>
        <taxon>Embryophyta</taxon>
        <taxon>Tracheophyta</taxon>
        <taxon>Spermatophyta</taxon>
        <taxon>Magnoliopsida</taxon>
        <taxon>Magnoliidae</taxon>
        <taxon>Piperales</taxon>
        <taxon>Aristolochiaceae</taxon>
        <taxon>Aristolochia</taxon>
    </lineage>
</organism>
<dbReference type="Proteomes" id="UP000825729">
    <property type="component" value="Unassembled WGS sequence"/>
</dbReference>
<accession>A0AAV7F281</accession>